<accession>A0AA39L9A2</accession>
<evidence type="ECO:0000313" key="4">
    <source>
        <dbReference type="EMBL" id="KAK0389371.1"/>
    </source>
</evidence>
<dbReference type="InterPro" id="IPR029058">
    <property type="entry name" value="AB_hydrolase_fold"/>
</dbReference>
<comment type="similarity">
    <text evidence="2">Belongs to the AB hydrolase superfamily. Epoxide hydrolase family.</text>
</comment>
<keyword evidence="1" id="KW-0378">Hydrolase</keyword>
<dbReference type="Proteomes" id="UP001175261">
    <property type="component" value="Unassembled WGS sequence"/>
</dbReference>
<evidence type="ECO:0000256" key="2">
    <source>
        <dbReference type="ARBA" id="ARBA00038334"/>
    </source>
</evidence>
<organism evidence="4 5">
    <name type="scientific">Sarocladium strictum</name>
    <name type="common">Black bundle disease fungus</name>
    <name type="synonym">Acremonium strictum</name>
    <dbReference type="NCBI Taxonomy" id="5046"/>
    <lineage>
        <taxon>Eukaryota</taxon>
        <taxon>Fungi</taxon>
        <taxon>Dikarya</taxon>
        <taxon>Ascomycota</taxon>
        <taxon>Pezizomycotina</taxon>
        <taxon>Sordariomycetes</taxon>
        <taxon>Hypocreomycetidae</taxon>
        <taxon>Hypocreales</taxon>
        <taxon>Sarocladiaceae</taxon>
        <taxon>Sarocladium</taxon>
    </lineage>
</organism>
<dbReference type="PANTHER" id="PTHR43329">
    <property type="entry name" value="EPOXIDE HYDROLASE"/>
    <property type="match status" value="1"/>
</dbReference>
<protein>
    <recommendedName>
        <fullName evidence="3">AB hydrolase-1 domain-containing protein</fullName>
    </recommendedName>
</protein>
<dbReference type="AlphaFoldDB" id="A0AA39L9A2"/>
<evidence type="ECO:0000313" key="5">
    <source>
        <dbReference type="Proteomes" id="UP001175261"/>
    </source>
</evidence>
<dbReference type="PRINTS" id="PR00111">
    <property type="entry name" value="ABHYDROLASE"/>
</dbReference>
<reference evidence="4" key="1">
    <citation type="submission" date="2022-10" db="EMBL/GenBank/DDBJ databases">
        <title>Determination and structural analysis of whole genome sequence of Sarocladium strictum F4-1.</title>
        <authorList>
            <person name="Hu L."/>
            <person name="Jiang Y."/>
        </authorList>
    </citation>
    <scope>NUCLEOTIDE SEQUENCE</scope>
    <source>
        <strain evidence="4">F4-1</strain>
    </source>
</reference>
<feature type="domain" description="AB hydrolase-1" evidence="3">
    <location>
        <begin position="60"/>
        <end position="185"/>
    </location>
</feature>
<name>A0AA39L9A2_SARSR</name>
<dbReference type="InterPro" id="IPR000073">
    <property type="entry name" value="AB_hydrolase_1"/>
</dbReference>
<dbReference type="GO" id="GO:0016787">
    <property type="term" value="F:hydrolase activity"/>
    <property type="evidence" value="ECO:0007669"/>
    <property type="project" value="UniProtKB-KW"/>
</dbReference>
<dbReference type="PRINTS" id="PR00412">
    <property type="entry name" value="EPOXHYDRLASE"/>
</dbReference>
<evidence type="ECO:0000256" key="1">
    <source>
        <dbReference type="ARBA" id="ARBA00022801"/>
    </source>
</evidence>
<gene>
    <name evidence="4" type="ORF">NLU13_2946</name>
</gene>
<dbReference type="Pfam" id="PF00561">
    <property type="entry name" value="Abhydrolase_1"/>
    <property type="match status" value="1"/>
</dbReference>
<proteinExistence type="inferred from homology"/>
<dbReference type="Gene3D" id="3.40.50.1820">
    <property type="entry name" value="alpha/beta hydrolase"/>
    <property type="match status" value="1"/>
</dbReference>
<keyword evidence="5" id="KW-1185">Reference proteome</keyword>
<comment type="caution">
    <text evidence="4">The sequence shown here is derived from an EMBL/GenBank/DDBJ whole genome shotgun (WGS) entry which is preliminary data.</text>
</comment>
<evidence type="ECO:0000259" key="3">
    <source>
        <dbReference type="Pfam" id="PF00561"/>
    </source>
</evidence>
<dbReference type="SUPFAM" id="SSF53474">
    <property type="entry name" value="alpha/beta-Hydrolases"/>
    <property type="match status" value="1"/>
</dbReference>
<dbReference type="EMBL" id="JAPDFR010000002">
    <property type="protein sequence ID" value="KAK0389371.1"/>
    <property type="molecule type" value="Genomic_DNA"/>
</dbReference>
<sequence>MSECAKRRAIDATDQTIVMMDMSSLKPNDPRVSYKTANVNGKTYSYILGMPPQGQQPIDTVFLCHGFPDMAWGWRCQIPVLMSLGFRVICPDMVGYAGSDAPKELEAYSGKSVAADVKELSAQIIGEGKQIILGGHDWGGQVVYRVALFYPELVKAVFSVCTPYVPPNPKWISLEDIVRTHLPQFSYQLQFAGPDVEKIVQGPEKIRQFLIAITGGKTQDGEYAIDVKSGGVDFKRLESMTKSPAMSDGDLDHYVSEYMKHEAPQLRGPLNWYRVRKINYDDEKKLLDERGPEASILNMPVLYIGATYDTALPPIMSKGMDAVVAEGKLTRGEVKATHWALWQAADDVNRIMGEWLGKVLERQLKPSL</sequence>
<dbReference type="InterPro" id="IPR000639">
    <property type="entry name" value="Epox_hydrolase-like"/>
</dbReference>